<proteinExistence type="evidence at transcript level"/>
<dbReference type="AlphaFoldDB" id="A0A0S1MJY4"/>
<reference evidence="1" key="1">
    <citation type="submission" date="2015-07" db="EMBL/GenBank/DDBJ databases">
        <title>Elucidating the P. pachyrhizi secretome and potential effectors.</title>
        <authorList>
            <person name="de Carvalho M.C.C.G."/>
            <person name="Nascimento L.C."/>
            <person name="Darben L.M."/>
            <person name="Polizel-Podanosqui A.M."/>
            <person name="Lopes-Caitar V.S."/>
            <person name="Rocha C.S."/>
            <person name="Qi M."/>
            <person name="Carazolle M."/>
            <person name="Kuwahara M.K."/>
            <person name="Pereira G.A.G."/>
            <person name="Abdelnoor R.V."/>
            <person name="Whitham S.A."/>
            <person name="Marcelino-Guimaraes F.C."/>
        </authorList>
    </citation>
    <scope>NUCLEOTIDE SEQUENCE</scope>
</reference>
<protein>
    <submittedName>
        <fullName evidence="1">Uncharacterized protein</fullName>
    </submittedName>
</protein>
<accession>A0A0S1MJY4</accession>
<name>A0A0S1MJY4_PHAPC</name>
<evidence type="ECO:0000313" key="1">
    <source>
        <dbReference type="EMBL" id="ALL41235.1"/>
    </source>
</evidence>
<sequence>MDMETQSEAWFLEKLANLTTGLSLYLTMNFVSELVTMIISPRSTASTYMMLWAALGIYQVTTTGQAISNVLGIPCLIQWENIQGPTVQFTPGIKDRNQFHRLDPQGRYIVAIAALSQEHIIQGKAGQDQRNHILILILIKNLFTCFEKQLTSSIPGLSLQPQYTYLLYHYFEHKFYCLVL</sequence>
<dbReference type="EMBL" id="KT247146">
    <property type="protein sequence ID" value="ALL41235.1"/>
    <property type="molecule type" value="mRNA"/>
</dbReference>
<organism evidence="1">
    <name type="scientific">Phakopsora pachyrhizi</name>
    <name type="common">Asian soybean rust disease fungus</name>
    <dbReference type="NCBI Taxonomy" id="170000"/>
    <lineage>
        <taxon>Eukaryota</taxon>
        <taxon>Fungi</taxon>
        <taxon>Dikarya</taxon>
        <taxon>Basidiomycota</taxon>
        <taxon>Pucciniomycotina</taxon>
        <taxon>Pucciniomycetes</taxon>
        <taxon>Pucciniales</taxon>
        <taxon>Phakopsoraceae</taxon>
        <taxon>Phakopsora</taxon>
    </lineage>
</organism>